<evidence type="ECO:0000256" key="1">
    <source>
        <dbReference type="SAM" id="Phobius"/>
    </source>
</evidence>
<accession>A0A2T2X957</accession>
<dbReference type="Proteomes" id="UP000242699">
    <property type="component" value="Unassembled WGS sequence"/>
</dbReference>
<dbReference type="AlphaFoldDB" id="A0A2T2X957"/>
<sequence>MVLGSGAGPCHVVIAMGMTVIKCIVRFRLWSRITHKDMVFDLARMPKLDDLGSGKEIGHYLRRLRPDCIHHAMPQMGPQVSQNWLLARLRATA</sequence>
<keyword evidence="1" id="KW-0472">Membrane</keyword>
<comment type="caution">
    <text evidence="2">The sequence shown here is derived from an EMBL/GenBank/DDBJ whole genome shotgun (WGS) entry which is preliminary data.</text>
</comment>
<proteinExistence type="predicted"/>
<evidence type="ECO:0000313" key="3">
    <source>
        <dbReference type="Proteomes" id="UP000242699"/>
    </source>
</evidence>
<feature type="transmembrane region" description="Helical" evidence="1">
    <location>
        <begin position="6"/>
        <end position="25"/>
    </location>
</feature>
<keyword evidence="1" id="KW-1133">Transmembrane helix</keyword>
<gene>
    <name evidence="2" type="ORF">C7B43_03940</name>
</gene>
<protein>
    <submittedName>
        <fullName evidence="2">Uncharacterized protein</fullName>
    </submittedName>
</protein>
<evidence type="ECO:0000313" key="2">
    <source>
        <dbReference type="EMBL" id="PSR31009.1"/>
    </source>
</evidence>
<organism evidence="2 3">
    <name type="scientific">Sulfobacillus benefaciens</name>
    <dbReference type="NCBI Taxonomy" id="453960"/>
    <lineage>
        <taxon>Bacteria</taxon>
        <taxon>Bacillati</taxon>
        <taxon>Bacillota</taxon>
        <taxon>Clostridia</taxon>
        <taxon>Eubacteriales</taxon>
        <taxon>Clostridiales Family XVII. Incertae Sedis</taxon>
        <taxon>Sulfobacillus</taxon>
    </lineage>
</organism>
<dbReference type="EMBL" id="PXYT01000005">
    <property type="protein sequence ID" value="PSR31009.1"/>
    <property type="molecule type" value="Genomic_DNA"/>
</dbReference>
<reference evidence="2 3" key="1">
    <citation type="journal article" date="2014" name="BMC Genomics">
        <title>Comparison of environmental and isolate Sulfobacillus genomes reveals diverse carbon, sulfur, nitrogen, and hydrogen metabolisms.</title>
        <authorList>
            <person name="Justice N.B."/>
            <person name="Norman A."/>
            <person name="Brown C.T."/>
            <person name="Singh A."/>
            <person name="Thomas B.C."/>
            <person name="Banfield J.F."/>
        </authorList>
    </citation>
    <scope>NUCLEOTIDE SEQUENCE [LARGE SCALE GENOMIC DNA]</scope>
    <source>
        <strain evidence="2">AMDSBA1</strain>
    </source>
</reference>
<keyword evidence="1" id="KW-0812">Transmembrane</keyword>
<name>A0A2T2X957_9FIRM</name>